<dbReference type="PANTHER" id="PTHR38167:SF1">
    <property type="entry name" value="C2H2-TYPE DOMAIN-CONTAINING PROTEIN"/>
    <property type="match status" value="1"/>
</dbReference>
<keyword evidence="2" id="KW-1185">Reference proteome</keyword>
<comment type="caution">
    <text evidence="1">The sequence shown here is derived from an EMBL/GenBank/DDBJ whole genome shotgun (WGS) entry which is preliminary data.</text>
</comment>
<dbReference type="EMBL" id="MU859337">
    <property type="protein sequence ID" value="KAK3947555.1"/>
    <property type="molecule type" value="Genomic_DNA"/>
</dbReference>
<gene>
    <name evidence="1" type="ORF">QBC32DRAFT_81301</name>
</gene>
<dbReference type="Proteomes" id="UP001303222">
    <property type="component" value="Unassembled WGS sequence"/>
</dbReference>
<proteinExistence type="predicted"/>
<evidence type="ECO:0000313" key="1">
    <source>
        <dbReference type="EMBL" id="KAK3947555.1"/>
    </source>
</evidence>
<reference evidence="1" key="1">
    <citation type="journal article" date="2023" name="Mol. Phylogenet. Evol.">
        <title>Genome-scale phylogeny and comparative genomics of the fungal order Sordariales.</title>
        <authorList>
            <person name="Hensen N."/>
            <person name="Bonometti L."/>
            <person name="Westerberg I."/>
            <person name="Brannstrom I.O."/>
            <person name="Guillou S."/>
            <person name="Cros-Aarteil S."/>
            <person name="Calhoun S."/>
            <person name="Haridas S."/>
            <person name="Kuo A."/>
            <person name="Mondo S."/>
            <person name="Pangilinan J."/>
            <person name="Riley R."/>
            <person name="LaButti K."/>
            <person name="Andreopoulos B."/>
            <person name="Lipzen A."/>
            <person name="Chen C."/>
            <person name="Yan M."/>
            <person name="Daum C."/>
            <person name="Ng V."/>
            <person name="Clum A."/>
            <person name="Steindorff A."/>
            <person name="Ohm R.A."/>
            <person name="Martin F."/>
            <person name="Silar P."/>
            <person name="Natvig D.O."/>
            <person name="Lalanne C."/>
            <person name="Gautier V."/>
            <person name="Ament-Velasquez S.L."/>
            <person name="Kruys A."/>
            <person name="Hutchinson M.I."/>
            <person name="Powell A.J."/>
            <person name="Barry K."/>
            <person name="Miller A.N."/>
            <person name="Grigoriev I.V."/>
            <person name="Debuchy R."/>
            <person name="Gladieux P."/>
            <person name="Hiltunen Thoren M."/>
            <person name="Johannesson H."/>
        </authorList>
    </citation>
    <scope>NUCLEOTIDE SEQUENCE</scope>
    <source>
        <strain evidence="1">CBS 626.80</strain>
    </source>
</reference>
<name>A0AAN6SBI1_9PEZI</name>
<accession>A0AAN6SBI1</accession>
<protein>
    <submittedName>
        <fullName evidence="1">Uncharacterized protein</fullName>
    </submittedName>
</protein>
<dbReference type="PANTHER" id="PTHR38167">
    <property type="entry name" value="C2H2-TYPE DOMAIN-CONTAINING PROTEIN"/>
    <property type="match status" value="1"/>
</dbReference>
<reference evidence="1" key="2">
    <citation type="submission" date="2023-06" db="EMBL/GenBank/DDBJ databases">
        <authorList>
            <consortium name="Lawrence Berkeley National Laboratory"/>
            <person name="Mondo S.J."/>
            <person name="Hensen N."/>
            <person name="Bonometti L."/>
            <person name="Westerberg I."/>
            <person name="Brannstrom I.O."/>
            <person name="Guillou S."/>
            <person name="Cros-Aarteil S."/>
            <person name="Calhoun S."/>
            <person name="Haridas S."/>
            <person name="Kuo A."/>
            <person name="Pangilinan J."/>
            <person name="Riley R."/>
            <person name="Labutti K."/>
            <person name="Andreopoulos B."/>
            <person name="Lipzen A."/>
            <person name="Chen C."/>
            <person name="Yanf M."/>
            <person name="Daum C."/>
            <person name="Ng V."/>
            <person name="Clum A."/>
            <person name="Steindorff A."/>
            <person name="Ohm R."/>
            <person name="Martin F."/>
            <person name="Silar P."/>
            <person name="Natvig D."/>
            <person name="Lalanne C."/>
            <person name="Gautier V."/>
            <person name="Ament-Velasquez S.L."/>
            <person name="Kruys A."/>
            <person name="Hutchinson M.I."/>
            <person name="Powell A.J."/>
            <person name="Barry K."/>
            <person name="Miller A.N."/>
            <person name="Grigoriev I.V."/>
            <person name="Debuchy R."/>
            <person name="Gladieux P."/>
            <person name="Thoren M.H."/>
            <person name="Johannesson H."/>
        </authorList>
    </citation>
    <scope>NUCLEOTIDE SEQUENCE</scope>
    <source>
        <strain evidence="1">CBS 626.80</strain>
    </source>
</reference>
<dbReference type="AlphaFoldDB" id="A0AAN6SBI1"/>
<evidence type="ECO:0000313" key="2">
    <source>
        <dbReference type="Proteomes" id="UP001303222"/>
    </source>
</evidence>
<organism evidence="1 2">
    <name type="scientific">Pseudoneurospora amorphoporcata</name>
    <dbReference type="NCBI Taxonomy" id="241081"/>
    <lineage>
        <taxon>Eukaryota</taxon>
        <taxon>Fungi</taxon>
        <taxon>Dikarya</taxon>
        <taxon>Ascomycota</taxon>
        <taxon>Pezizomycotina</taxon>
        <taxon>Sordariomycetes</taxon>
        <taxon>Sordariomycetidae</taxon>
        <taxon>Sordariales</taxon>
        <taxon>Sordariaceae</taxon>
        <taxon>Pseudoneurospora</taxon>
    </lineage>
</organism>
<sequence>MSKLLLDELETTHTKLKICVQCDEAFEEGDTSKSCRYHACMFLDPEARYWKTLDPRFPIEDRPINRKLHACGYYFPCCEKPGIYLKMGCRTGKHRAADGKREKNLYGWKNEDEYRDYMAVPKNEDMASWQATCCALRRQASMELV</sequence>